<gene>
    <name evidence="1" type="ORF">VFH_VI177560</name>
</gene>
<evidence type="ECO:0000313" key="2">
    <source>
        <dbReference type="Proteomes" id="UP001157006"/>
    </source>
</evidence>
<accession>A0AAV1BAF8</accession>
<dbReference type="Proteomes" id="UP001157006">
    <property type="component" value="Chromosome 6"/>
</dbReference>
<dbReference type="EMBL" id="OX451741">
    <property type="protein sequence ID" value="CAI8619564.1"/>
    <property type="molecule type" value="Genomic_DNA"/>
</dbReference>
<protein>
    <submittedName>
        <fullName evidence="1">Uncharacterized protein</fullName>
    </submittedName>
</protein>
<keyword evidence="2" id="KW-1185">Reference proteome</keyword>
<reference evidence="1 2" key="1">
    <citation type="submission" date="2023-01" db="EMBL/GenBank/DDBJ databases">
        <authorList>
            <person name="Kreplak J."/>
        </authorList>
    </citation>
    <scope>NUCLEOTIDE SEQUENCE [LARGE SCALE GENOMIC DNA]</scope>
</reference>
<organism evidence="1 2">
    <name type="scientific">Vicia faba</name>
    <name type="common">Broad bean</name>
    <name type="synonym">Faba vulgaris</name>
    <dbReference type="NCBI Taxonomy" id="3906"/>
    <lineage>
        <taxon>Eukaryota</taxon>
        <taxon>Viridiplantae</taxon>
        <taxon>Streptophyta</taxon>
        <taxon>Embryophyta</taxon>
        <taxon>Tracheophyta</taxon>
        <taxon>Spermatophyta</taxon>
        <taxon>Magnoliopsida</taxon>
        <taxon>eudicotyledons</taxon>
        <taxon>Gunneridae</taxon>
        <taxon>Pentapetalae</taxon>
        <taxon>rosids</taxon>
        <taxon>fabids</taxon>
        <taxon>Fabales</taxon>
        <taxon>Fabaceae</taxon>
        <taxon>Papilionoideae</taxon>
        <taxon>50 kb inversion clade</taxon>
        <taxon>NPAAA clade</taxon>
        <taxon>Hologalegina</taxon>
        <taxon>IRL clade</taxon>
        <taxon>Fabeae</taxon>
        <taxon>Vicia</taxon>
    </lineage>
</organism>
<dbReference type="AlphaFoldDB" id="A0AAV1BAF8"/>
<proteinExistence type="predicted"/>
<name>A0AAV1BAF8_VICFA</name>
<sequence>MKRELIEPKYGILSVIGFKGDEDSCKKIREYFKPDEHTLKLLTPNPSSQEELISLSEPCYASPDYDPANGNDGLTPLKRSLSDGLEDIEYPTFLQQANQRY</sequence>
<evidence type="ECO:0000313" key="1">
    <source>
        <dbReference type="EMBL" id="CAI8619564.1"/>
    </source>
</evidence>